<dbReference type="EMBL" id="JACCCW010000002">
    <property type="protein sequence ID" value="NYF81112.1"/>
    <property type="molecule type" value="Genomic_DNA"/>
</dbReference>
<reference evidence="2 3" key="1">
    <citation type="submission" date="2020-07" db="EMBL/GenBank/DDBJ databases">
        <title>Genomic Encyclopedia of Type Strains, Phase IV (KMG-V): Genome sequencing to study the core and pangenomes of soil and plant-associated prokaryotes.</title>
        <authorList>
            <person name="Whitman W."/>
        </authorList>
    </citation>
    <scope>NUCLEOTIDE SEQUENCE [LARGE SCALE GENOMIC DNA]</scope>
    <source>
        <strain evidence="2 3">X4EP2</strain>
    </source>
</reference>
<feature type="region of interest" description="Disordered" evidence="1">
    <location>
        <begin position="37"/>
        <end position="68"/>
    </location>
</feature>
<dbReference type="AlphaFoldDB" id="A0A7Y9PJL9"/>
<protein>
    <submittedName>
        <fullName evidence="2">Uncharacterized protein</fullName>
    </submittedName>
</protein>
<evidence type="ECO:0000313" key="3">
    <source>
        <dbReference type="Proteomes" id="UP000589520"/>
    </source>
</evidence>
<dbReference type="RefSeq" id="WP_179492952.1">
    <property type="nucleotide sequence ID" value="NZ_JACCCW010000002.1"/>
</dbReference>
<dbReference type="Proteomes" id="UP000589520">
    <property type="component" value="Unassembled WGS sequence"/>
</dbReference>
<proteinExistence type="predicted"/>
<evidence type="ECO:0000313" key="2">
    <source>
        <dbReference type="EMBL" id="NYF81112.1"/>
    </source>
</evidence>
<name>A0A7Y9PJL9_9BACT</name>
<keyword evidence="3" id="KW-1185">Reference proteome</keyword>
<organism evidence="2 3">
    <name type="scientific">Granulicella arctica</name>
    <dbReference type="NCBI Taxonomy" id="940613"/>
    <lineage>
        <taxon>Bacteria</taxon>
        <taxon>Pseudomonadati</taxon>
        <taxon>Acidobacteriota</taxon>
        <taxon>Terriglobia</taxon>
        <taxon>Terriglobales</taxon>
        <taxon>Acidobacteriaceae</taxon>
        <taxon>Granulicella</taxon>
    </lineage>
</organism>
<comment type="caution">
    <text evidence="2">The sequence shown here is derived from an EMBL/GenBank/DDBJ whole genome shotgun (WGS) entry which is preliminary data.</text>
</comment>
<evidence type="ECO:0000256" key="1">
    <source>
        <dbReference type="SAM" id="MobiDB-lite"/>
    </source>
</evidence>
<gene>
    <name evidence="2" type="ORF">HDF17_003432</name>
</gene>
<accession>A0A7Y9PJL9</accession>
<sequence>MNTTEIVDRLDKEIARLRAARAVLASVDTDLLKRVKKGSGRPANTSKKVVAVKAPAKKRTMSPEGKARIAAAQKARWAKAKKAK</sequence>